<sequence length="166" mass="18492">MATQNGRTAPAELVVNGEYSDERFIDMMAAHHAMAIEMAKVGRKNAEHEEVKQLAEGIISEQQGQIEELSSIMEREFGSPEVADTMNPQDSSMYAMLMPDQLAGQRPFDKAFIDSNAPHHAAGVEMAGVALMQSENAEIRRLARSIVDAQSRELGQMIGWRQQWYP</sequence>
<reference evidence="2 3" key="1">
    <citation type="submission" date="2019-10" db="EMBL/GenBank/DDBJ databases">
        <title>Rubrobacter sp nov SCSIO 52915 isolated from a deep-sea sediment in the South China Sea.</title>
        <authorList>
            <person name="Chen R.W."/>
        </authorList>
    </citation>
    <scope>NUCLEOTIDE SEQUENCE [LARGE SCALE GENOMIC DNA]</scope>
    <source>
        <strain evidence="2 3">SCSIO 52915</strain>
        <plasmid evidence="2 3">unnamed1</plasmid>
    </source>
</reference>
<dbReference type="AlphaFoldDB" id="A0A6G8Q3E4"/>
<evidence type="ECO:0000259" key="1">
    <source>
        <dbReference type="Pfam" id="PF03713"/>
    </source>
</evidence>
<gene>
    <name evidence="2" type="ORF">GBA65_21355</name>
</gene>
<dbReference type="Gene3D" id="1.20.1260.10">
    <property type="match status" value="1"/>
</dbReference>
<proteinExistence type="predicted"/>
<dbReference type="Pfam" id="PF03713">
    <property type="entry name" value="DUF305"/>
    <property type="match status" value="1"/>
</dbReference>
<organism evidence="2 3">
    <name type="scientific">Rubrobacter marinus</name>
    <dbReference type="NCBI Taxonomy" id="2653852"/>
    <lineage>
        <taxon>Bacteria</taxon>
        <taxon>Bacillati</taxon>
        <taxon>Actinomycetota</taxon>
        <taxon>Rubrobacteria</taxon>
        <taxon>Rubrobacterales</taxon>
        <taxon>Rubrobacteraceae</taxon>
        <taxon>Rubrobacter</taxon>
    </lineage>
</organism>
<dbReference type="InterPro" id="IPR012347">
    <property type="entry name" value="Ferritin-like"/>
</dbReference>
<evidence type="ECO:0000313" key="3">
    <source>
        <dbReference type="Proteomes" id="UP000502706"/>
    </source>
</evidence>
<dbReference type="PANTHER" id="PTHR36933">
    <property type="entry name" value="SLL0788 PROTEIN"/>
    <property type="match status" value="1"/>
</dbReference>
<feature type="domain" description="DUF305" evidence="1">
    <location>
        <begin position="21"/>
        <end position="160"/>
    </location>
</feature>
<geneLocation type="plasmid" evidence="2 3">
    <name>unnamed1</name>
</geneLocation>
<evidence type="ECO:0000313" key="2">
    <source>
        <dbReference type="EMBL" id="QIN81001.1"/>
    </source>
</evidence>
<keyword evidence="3" id="KW-1185">Reference proteome</keyword>
<dbReference type="Proteomes" id="UP000502706">
    <property type="component" value="Plasmid unnamed1"/>
</dbReference>
<dbReference type="KEGG" id="rmar:GBA65_21355"/>
<dbReference type="InterPro" id="IPR005183">
    <property type="entry name" value="DUF305_CopM-like"/>
</dbReference>
<dbReference type="PANTHER" id="PTHR36933:SF1">
    <property type="entry name" value="SLL0788 PROTEIN"/>
    <property type="match status" value="1"/>
</dbReference>
<keyword evidence="2" id="KW-0614">Plasmid</keyword>
<accession>A0A6G8Q3E4</accession>
<protein>
    <submittedName>
        <fullName evidence="2">DUF305 domain-containing protein</fullName>
    </submittedName>
</protein>
<dbReference type="EMBL" id="CP045122">
    <property type="protein sequence ID" value="QIN81001.1"/>
    <property type="molecule type" value="Genomic_DNA"/>
</dbReference>
<dbReference type="RefSeq" id="WP_166398714.1">
    <property type="nucleotide sequence ID" value="NZ_CP045122.1"/>
</dbReference>
<name>A0A6G8Q3E4_9ACTN</name>